<evidence type="ECO:0000313" key="2">
    <source>
        <dbReference type="EMBL" id="KAF0029369.1"/>
    </source>
</evidence>
<dbReference type="EMBL" id="VEVO01000016">
    <property type="protein sequence ID" value="KAF0029369.1"/>
    <property type="molecule type" value="Genomic_DNA"/>
</dbReference>
<organism evidence="2 3">
    <name type="scientific">Scophthalmus maximus</name>
    <name type="common">Turbot</name>
    <name type="synonym">Psetta maxima</name>
    <dbReference type="NCBI Taxonomy" id="52904"/>
    <lineage>
        <taxon>Eukaryota</taxon>
        <taxon>Metazoa</taxon>
        <taxon>Chordata</taxon>
        <taxon>Craniata</taxon>
        <taxon>Vertebrata</taxon>
        <taxon>Euteleostomi</taxon>
        <taxon>Actinopterygii</taxon>
        <taxon>Neopterygii</taxon>
        <taxon>Teleostei</taxon>
        <taxon>Neoteleostei</taxon>
        <taxon>Acanthomorphata</taxon>
        <taxon>Carangaria</taxon>
        <taxon>Pleuronectiformes</taxon>
        <taxon>Pleuronectoidei</taxon>
        <taxon>Scophthalmidae</taxon>
        <taxon>Scophthalmus</taxon>
    </lineage>
</organism>
<protein>
    <submittedName>
        <fullName evidence="2">Uncharacterized protein</fullName>
    </submittedName>
</protein>
<feature type="region of interest" description="Disordered" evidence="1">
    <location>
        <begin position="1"/>
        <end position="21"/>
    </location>
</feature>
<proteinExistence type="predicted"/>
<dbReference type="AlphaFoldDB" id="A0A6A4S9X3"/>
<accession>A0A6A4S9X3</accession>
<comment type="caution">
    <text evidence="2">The sequence shown here is derived from an EMBL/GenBank/DDBJ whole genome shotgun (WGS) entry which is preliminary data.</text>
</comment>
<name>A0A6A4S9X3_SCOMX</name>
<gene>
    <name evidence="2" type="ORF">F2P81_018474</name>
</gene>
<reference evidence="2 3" key="1">
    <citation type="submission" date="2019-06" db="EMBL/GenBank/DDBJ databases">
        <title>Draft genomes of female and male turbot (Scophthalmus maximus).</title>
        <authorList>
            <person name="Xu H."/>
            <person name="Xu X.-W."/>
            <person name="Shao C."/>
            <person name="Chen S."/>
        </authorList>
    </citation>
    <scope>NUCLEOTIDE SEQUENCE [LARGE SCALE GENOMIC DNA]</scope>
    <source>
        <strain evidence="2">Ysfricsl-2016a</strain>
        <tissue evidence="2">Blood</tissue>
    </source>
</reference>
<evidence type="ECO:0000256" key="1">
    <source>
        <dbReference type="SAM" id="MobiDB-lite"/>
    </source>
</evidence>
<dbReference type="Proteomes" id="UP000438429">
    <property type="component" value="Unassembled WGS sequence"/>
</dbReference>
<evidence type="ECO:0000313" key="3">
    <source>
        <dbReference type="Proteomes" id="UP000438429"/>
    </source>
</evidence>
<sequence>MKSSRDVWRNGVSRGQSFRSHKQGPVTYHCALNFKERHISEFDKDYPAGIQRKIIREKNRTDSDVYSRKWSFSECIEVLRMGKLWGPLAGLSGVTACKRSQLNTALRHHTTERMLMMIKRGDASISASPGVSLAELCVTQKTERGRFSLTKKGEPYVCWHKEKNNSQFCVSS</sequence>